<organism evidence="1 2">
    <name type="scientific">Zostera marina</name>
    <name type="common">Eelgrass</name>
    <dbReference type="NCBI Taxonomy" id="29655"/>
    <lineage>
        <taxon>Eukaryota</taxon>
        <taxon>Viridiplantae</taxon>
        <taxon>Streptophyta</taxon>
        <taxon>Embryophyta</taxon>
        <taxon>Tracheophyta</taxon>
        <taxon>Spermatophyta</taxon>
        <taxon>Magnoliopsida</taxon>
        <taxon>Liliopsida</taxon>
        <taxon>Zosteraceae</taxon>
        <taxon>Zostera</taxon>
    </lineage>
</organism>
<dbReference type="PANTHER" id="PTHR31366:SF2">
    <property type="entry name" value="UPF0739 PROTEIN C1ORF74"/>
    <property type="match status" value="1"/>
</dbReference>
<reference evidence="2" key="1">
    <citation type="journal article" date="2016" name="Nature">
        <title>The genome of the seagrass Zostera marina reveals angiosperm adaptation to the sea.</title>
        <authorList>
            <person name="Olsen J.L."/>
            <person name="Rouze P."/>
            <person name="Verhelst B."/>
            <person name="Lin Y.-C."/>
            <person name="Bayer T."/>
            <person name="Collen J."/>
            <person name="Dattolo E."/>
            <person name="De Paoli E."/>
            <person name="Dittami S."/>
            <person name="Maumus F."/>
            <person name="Michel G."/>
            <person name="Kersting A."/>
            <person name="Lauritano C."/>
            <person name="Lohaus R."/>
            <person name="Toepel M."/>
            <person name="Tonon T."/>
            <person name="Vanneste K."/>
            <person name="Amirebrahimi M."/>
            <person name="Brakel J."/>
            <person name="Bostroem C."/>
            <person name="Chovatia M."/>
            <person name="Grimwood J."/>
            <person name="Jenkins J.W."/>
            <person name="Jueterbock A."/>
            <person name="Mraz A."/>
            <person name="Stam W.T."/>
            <person name="Tice H."/>
            <person name="Bornberg-Bauer E."/>
            <person name="Green P.J."/>
            <person name="Pearson G.A."/>
            <person name="Procaccini G."/>
            <person name="Duarte C.M."/>
            <person name="Schmutz J."/>
            <person name="Reusch T.B.H."/>
            <person name="Van de Peer Y."/>
        </authorList>
    </citation>
    <scope>NUCLEOTIDE SEQUENCE [LARGE SCALE GENOMIC DNA]</scope>
    <source>
        <strain evidence="2">cv. Finnish</strain>
    </source>
</reference>
<dbReference type="InterPro" id="IPR027850">
    <property type="entry name" value="DUF4504"/>
</dbReference>
<evidence type="ECO:0000313" key="2">
    <source>
        <dbReference type="Proteomes" id="UP000036987"/>
    </source>
</evidence>
<sequence>MRSVVMVDYGGKLPELRDHLCMLIQHAHKELAVLESLRVMIVEDMIYMIHVHGLCRYVASWYPEFQPKFVDLEQNPLKILEETDQNALADEFVLIQKLFSSVFQLVEVKAYTVPLFLPPVSKETKAESSECTIVQSSGAIDLTHCLRDTNVPTPTLNGWLLGYPVVYLFGKDHVEEAIGNLSTKSLHLYKIVVSRMFDKKTCEEEELMSFSVPYDLSREGKDEPWAKAFFTHMMEKFSKSKHTWSNLRLEVSSCYPQAIAL</sequence>
<keyword evidence="2" id="KW-1185">Reference proteome</keyword>
<evidence type="ECO:0000313" key="1">
    <source>
        <dbReference type="EMBL" id="KMZ73614.1"/>
    </source>
</evidence>
<protein>
    <submittedName>
        <fullName evidence="1">Uncharacterized protein</fullName>
    </submittedName>
</protein>
<dbReference type="OMA" id="ILQCMNS"/>
<dbReference type="OrthoDB" id="2395010at2759"/>
<accession>A0A0K9PXI0</accession>
<comment type="caution">
    <text evidence="1">The sequence shown here is derived from an EMBL/GenBank/DDBJ whole genome shotgun (WGS) entry which is preliminary data.</text>
</comment>
<dbReference type="EMBL" id="LFYR01000562">
    <property type="protein sequence ID" value="KMZ73614.1"/>
    <property type="molecule type" value="Genomic_DNA"/>
</dbReference>
<dbReference type="Pfam" id="PF14953">
    <property type="entry name" value="DUF4504"/>
    <property type="match status" value="1"/>
</dbReference>
<name>A0A0K9PXI0_ZOSMR</name>
<proteinExistence type="predicted"/>
<dbReference type="AlphaFoldDB" id="A0A0K9PXI0"/>
<dbReference type="PANTHER" id="PTHR31366">
    <property type="entry name" value="UPF0739 PROTEIN C1ORF74"/>
    <property type="match status" value="1"/>
</dbReference>
<gene>
    <name evidence="1" type="ORF">ZOSMA_145G00040</name>
</gene>
<dbReference type="Proteomes" id="UP000036987">
    <property type="component" value="Unassembled WGS sequence"/>
</dbReference>